<keyword evidence="4" id="KW-1185">Reference proteome</keyword>
<dbReference type="InterPro" id="IPR006684">
    <property type="entry name" value="YbgC/YbaW"/>
</dbReference>
<evidence type="ECO:0000256" key="1">
    <source>
        <dbReference type="ARBA" id="ARBA00005953"/>
    </source>
</evidence>
<gene>
    <name evidence="3" type="ORF">PXH66_11255</name>
</gene>
<name>A0AAF0I877_9BACT</name>
<dbReference type="Pfam" id="PF13279">
    <property type="entry name" value="4HBT_2"/>
    <property type="match status" value="1"/>
</dbReference>
<dbReference type="InterPro" id="IPR008272">
    <property type="entry name" value="HB-CoA_thioesterase_AS"/>
</dbReference>
<comment type="similarity">
    <text evidence="1">Belongs to the 4-hydroxybenzoyl-CoA thioesterase family.</text>
</comment>
<reference evidence="3" key="1">
    <citation type="submission" date="2023-03" db="EMBL/GenBank/DDBJ databases">
        <title>Lomoglobus Profundus gen. nov., sp. nov., a novel member of the phylum Verrucomicrobia, isolated from deep-marine sediment of South China Sea.</title>
        <authorList>
            <person name="Ahmad T."/>
            <person name="Ishaq S.E."/>
            <person name="Wang F."/>
        </authorList>
    </citation>
    <scope>NUCLEOTIDE SEQUENCE</scope>
    <source>
        <strain evidence="3">LMO-M01</strain>
    </source>
</reference>
<proteinExistence type="inferred from homology"/>
<sequence length="134" mass="15535">MLESHCSIRVRYAETDMMGIVYHGSYLPWLEVGRTTLLREHGFNYRDMDEAGYRLPVLEVAVKYHRPALYDDEVTIHTVIDELPGLRIKIRYRVLRGEELLVTATTQHAFIDRSGRPVRPPSAFTRGMKAKFQA</sequence>
<dbReference type="Gene3D" id="3.10.129.10">
    <property type="entry name" value="Hotdog Thioesterase"/>
    <property type="match status" value="1"/>
</dbReference>
<dbReference type="Proteomes" id="UP001218638">
    <property type="component" value="Chromosome"/>
</dbReference>
<keyword evidence="2" id="KW-0378">Hydrolase</keyword>
<dbReference type="PIRSF" id="PIRSF003230">
    <property type="entry name" value="YbgC"/>
    <property type="match status" value="1"/>
</dbReference>
<dbReference type="CDD" id="cd00586">
    <property type="entry name" value="4HBT"/>
    <property type="match status" value="1"/>
</dbReference>
<dbReference type="PANTHER" id="PTHR31793:SF27">
    <property type="entry name" value="NOVEL THIOESTERASE SUPERFAMILY DOMAIN AND SAPOSIN A-TYPE DOMAIN CONTAINING PROTEIN (0610012H03RIK)"/>
    <property type="match status" value="1"/>
</dbReference>
<dbReference type="InterPro" id="IPR050563">
    <property type="entry name" value="4-hydroxybenzoyl-CoA_TE"/>
</dbReference>
<dbReference type="PROSITE" id="PS01328">
    <property type="entry name" value="4HBCOA_THIOESTERASE"/>
    <property type="match status" value="1"/>
</dbReference>
<dbReference type="EMBL" id="CP119075">
    <property type="protein sequence ID" value="WED67426.1"/>
    <property type="molecule type" value="Genomic_DNA"/>
</dbReference>
<dbReference type="SUPFAM" id="SSF54637">
    <property type="entry name" value="Thioesterase/thiol ester dehydrase-isomerase"/>
    <property type="match status" value="1"/>
</dbReference>
<dbReference type="GO" id="GO:0047617">
    <property type="term" value="F:fatty acyl-CoA hydrolase activity"/>
    <property type="evidence" value="ECO:0007669"/>
    <property type="project" value="TreeGrafter"/>
</dbReference>
<accession>A0AAF0I877</accession>
<protein>
    <submittedName>
        <fullName evidence="3">Thioesterase family protein</fullName>
    </submittedName>
</protein>
<dbReference type="InterPro" id="IPR029069">
    <property type="entry name" value="HotDog_dom_sf"/>
</dbReference>
<organism evidence="3 4">
    <name type="scientific">Synoicihabitans lomoniglobus</name>
    <dbReference type="NCBI Taxonomy" id="2909285"/>
    <lineage>
        <taxon>Bacteria</taxon>
        <taxon>Pseudomonadati</taxon>
        <taxon>Verrucomicrobiota</taxon>
        <taxon>Opitutia</taxon>
        <taxon>Opitutales</taxon>
        <taxon>Opitutaceae</taxon>
        <taxon>Synoicihabitans</taxon>
    </lineage>
</organism>
<evidence type="ECO:0000256" key="2">
    <source>
        <dbReference type="ARBA" id="ARBA00022801"/>
    </source>
</evidence>
<dbReference type="RefSeq" id="WP_330931581.1">
    <property type="nucleotide sequence ID" value="NZ_CP119075.1"/>
</dbReference>
<evidence type="ECO:0000313" key="4">
    <source>
        <dbReference type="Proteomes" id="UP001218638"/>
    </source>
</evidence>
<dbReference type="KEGG" id="slom:PXH66_11255"/>
<evidence type="ECO:0000313" key="3">
    <source>
        <dbReference type="EMBL" id="WED67426.1"/>
    </source>
</evidence>
<dbReference type="NCBIfam" id="TIGR00051">
    <property type="entry name" value="YbgC/FadM family acyl-CoA thioesterase"/>
    <property type="match status" value="1"/>
</dbReference>
<dbReference type="AlphaFoldDB" id="A0AAF0I877"/>
<dbReference type="PANTHER" id="PTHR31793">
    <property type="entry name" value="4-HYDROXYBENZOYL-COA THIOESTERASE FAMILY MEMBER"/>
    <property type="match status" value="1"/>
</dbReference>